<dbReference type="Proteomes" id="UP000053144">
    <property type="component" value="Unassembled WGS sequence"/>
</dbReference>
<evidence type="ECO:0000256" key="1">
    <source>
        <dbReference type="SAM" id="MobiDB-lite"/>
    </source>
</evidence>
<gene>
    <name evidence="3" type="ORF">LR48_Vigan55s000400</name>
</gene>
<dbReference type="EMBL" id="KQ258257">
    <property type="protein sequence ID" value="KOM25223.1"/>
    <property type="molecule type" value="Genomic_DNA"/>
</dbReference>
<evidence type="ECO:0000313" key="3">
    <source>
        <dbReference type="EMBL" id="KOM25223.1"/>
    </source>
</evidence>
<dbReference type="AlphaFoldDB" id="A0A0L9T3Q9"/>
<keyword evidence="2" id="KW-0472">Membrane</keyword>
<organism evidence="3 4">
    <name type="scientific">Phaseolus angularis</name>
    <name type="common">Azuki bean</name>
    <name type="synonym">Vigna angularis</name>
    <dbReference type="NCBI Taxonomy" id="3914"/>
    <lineage>
        <taxon>Eukaryota</taxon>
        <taxon>Viridiplantae</taxon>
        <taxon>Streptophyta</taxon>
        <taxon>Embryophyta</taxon>
        <taxon>Tracheophyta</taxon>
        <taxon>Spermatophyta</taxon>
        <taxon>Magnoliopsida</taxon>
        <taxon>eudicotyledons</taxon>
        <taxon>Gunneridae</taxon>
        <taxon>Pentapetalae</taxon>
        <taxon>rosids</taxon>
        <taxon>fabids</taxon>
        <taxon>Fabales</taxon>
        <taxon>Fabaceae</taxon>
        <taxon>Papilionoideae</taxon>
        <taxon>50 kb inversion clade</taxon>
        <taxon>NPAAA clade</taxon>
        <taxon>indigoferoid/millettioid clade</taxon>
        <taxon>Phaseoleae</taxon>
        <taxon>Vigna</taxon>
    </lineage>
</organism>
<protein>
    <submittedName>
        <fullName evidence="3">Uncharacterized protein</fullName>
    </submittedName>
</protein>
<evidence type="ECO:0000256" key="2">
    <source>
        <dbReference type="SAM" id="Phobius"/>
    </source>
</evidence>
<proteinExistence type="predicted"/>
<keyword evidence="2" id="KW-0812">Transmembrane</keyword>
<evidence type="ECO:0000313" key="4">
    <source>
        <dbReference type="Proteomes" id="UP000053144"/>
    </source>
</evidence>
<dbReference type="Gramene" id="KOM25223">
    <property type="protein sequence ID" value="KOM25223"/>
    <property type="gene ID" value="LR48_Vigan55s000400"/>
</dbReference>
<feature type="compositionally biased region" description="Polar residues" evidence="1">
    <location>
        <begin position="159"/>
        <end position="179"/>
    </location>
</feature>
<sequence>MPQLHIPISPTLNPIIRIISNFLITLYSSFFFFISNISTFNRNPVSTSLTLNRHHSHTTKPVSCRYFKVGGGRVQVRQRCNPSLGCRGRIEEAVTRRSDRGGWFSGTVVGLAEMEKKGVDIVVVEKRCGVQLCFQHRISAERAYVQFCESKLDVRPNSARPNSGRPNVRPNSARPNSGRPNVRLNCRAFVSERTSAFVRLRWDARPNSVC</sequence>
<accession>A0A0L9T3Q9</accession>
<feature type="region of interest" description="Disordered" evidence="1">
    <location>
        <begin position="156"/>
        <end position="180"/>
    </location>
</feature>
<feature type="transmembrane region" description="Helical" evidence="2">
    <location>
        <begin position="15"/>
        <end position="34"/>
    </location>
</feature>
<keyword evidence="2" id="KW-1133">Transmembrane helix</keyword>
<name>A0A0L9T3Q9_PHAAN</name>
<reference evidence="4" key="1">
    <citation type="journal article" date="2015" name="Proc. Natl. Acad. Sci. U.S.A.">
        <title>Genome sequencing of adzuki bean (Vigna angularis) provides insight into high starch and low fat accumulation and domestication.</title>
        <authorList>
            <person name="Yang K."/>
            <person name="Tian Z."/>
            <person name="Chen C."/>
            <person name="Luo L."/>
            <person name="Zhao B."/>
            <person name="Wang Z."/>
            <person name="Yu L."/>
            <person name="Li Y."/>
            <person name="Sun Y."/>
            <person name="Li W."/>
            <person name="Chen Y."/>
            <person name="Li Y."/>
            <person name="Zhang Y."/>
            <person name="Ai D."/>
            <person name="Zhao J."/>
            <person name="Shang C."/>
            <person name="Ma Y."/>
            <person name="Wu B."/>
            <person name="Wang M."/>
            <person name="Gao L."/>
            <person name="Sun D."/>
            <person name="Zhang P."/>
            <person name="Guo F."/>
            <person name="Wang W."/>
            <person name="Li Y."/>
            <person name="Wang J."/>
            <person name="Varshney R.K."/>
            <person name="Wang J."/>
            <person name="Ling H.Q."/>
            <person name="Wan P."/>
        </authorList>
    </citation>
    <scope>NUCLEOTIDE SEQUENCE</scope>
    <source>
        <strain evidence="4">cv. Jingnong 6</strain>
    </source>
</reference>